<keyword evidence="4" id="KW-1185">Reference proteome</keyword>
<comment type="caution">
    <text evidence="3">The sequence shown here is derived from an EMBL/GenBank/DDBJ whole genome shotgun (WGS) entry which is preliminary data.</text>
</comment>
<dbReference type="AlphaFoldDB" id="A0A1Y2I1X6"/>
<sequence>MTDSAASVRLLLPDGKPARGLFPGLAADVDIPVFAACSFAPSSPADNARQNVEFDYQASTVAQGNSDSMWLYDARDALRAAARLNDCTLTHCTTEYWAAHGSLCIALDAPVLRNATLTQLPVNSPESLRQLHRDYLASRQGPAGNATSPTTTVDTLKLGICAPVPPIGIPCDPAPVNSDDSLRGSFGIPQIEPMPRSVILSRALPQGSTWPRVVEGIDPLPPVRHFQALPSELRVSSSRASVSLNLMALTTCNDNKLLAPAKNAGDACEKGSECRFVTAVYPTQGSMATHNLAVNFNSGPGSAPPMATTSVPPWSGSLSNNSGPFGGPMTAFLALVLALSFMMLLVGCSRRVAKAKPPQTEPRPLYASEVGGPTARSGNQRRSAQQPIDPDLDEPLPRYVP</sequence>
<evidence type="ECO:0000313" key="3">
    <source>
        <dbReference type="EMBL" id="ORZ40867.1"/>
    </source>
</evidence>
<feature type="region of interest" description="Disordered" evidence="1">
    <location>
        <begin position="354"/>
        <end position="401"/>
    </location>
</feature>
<dbReference type="Proteomes" id="UP000193411">
    <property type="component" value="Unassembled WGS sequence"/>
</dbReference>
<evidence type="ECO:0000313" key="4">
    <source>
        <dbReference type="Proteomes" id="UP000193411"/>
    </source>
</evidence>
<gene>
    <name evidence="3" type="ORF">BCR44DRAFT_1495365</name>
</gene>
<dbReference type="EMBL" id="MCFL01000002">
    <property type="protein sequence ID" value="ORZ40867.1"/>
    <property type="molecule type" value="Genomic_DNA"/>
</dbReference>
<keyword evidence="2" id="KW-0812">Transmembrane</keyword>
<proteinExistence type="predicted"/>
<feature type="transmembrane region" description="Helical" evidence="2">
    <location>
        <begin position="325"/>
        <end position="346"/>
    </location>
</feature>
<accession>A0A1Y2I1X6</accession>
<reference evidence="3 4" key="1">
    <citation type="submission" date="2016-07" db="EMBL/GenBank/DDBJ databases">
        <title>Pervasive Adenine N6-methylation of Active Genes in Fungi.</title>
        <authorList>
            <consortium name="DOE Joint Genome Institute"/>
            <person name="Mondo S.J."/>
            <person name="Dannebaum R.O."/>
            <person name="Kuo R.C."/>
            <person name="Labutti K."/>
            <person name="Haridas S."/>
            <person name="Kuo A."/>
            <person name="Salamov A."/>
            <person name="Ahrendt S.R."/>
            <person name="Lipzen A."/>
            <person name="Sullivan W."/>
            <person name="Andreopoulos W.B."/>
            <person name="Clum A."/>
            <person name="Lindquist E."/>
            <person name="Daum C."/>
            <person name="Ramamoorthy G.K."/>
            <person name="Gryganskyi A."/>
            <person name="Culley D."/>
            <person name="Magnuson J.K."/>
            <person name="James T.Y."/>
            <person name="O'Malley M.A."/>
            <person name="Stajich J.E."/>
            <person name="Spatafora J.W."/>
            <person name="Visel A."/>
            <person name="Grigoriev I.V."/>
        </authorList>
    </citation>
    <scope>NUCLEOTIDE SEQUENCE [LARGE SCALE GENOMIC DNA]</scope>
    <source>
        <strain evidence="3 4">PL171</strain>
    </source>
</reference>
<protein>
    <submittedName>
        <fullName evidence="3">Uncharacterized protein</fullName>
    </submittedName>
</protein>
<evidence type="ECO:0000256" key="2">
    <source>
        <dbReference type="SAM" id="Phobius"/>
    </source>
</evidence>
<name>A0A1Y2I1X6_9FUNG</name>
<keyword evidence="2" id="KW-1133">Transmembrane helix</keyword>
<organism evidence="3 4">
    <name type="scientific">Catenaria anguillulae PL171</name>
    <dbReference type="NCBI Taxonomy" id="765915"/>
    <lineage>
        <taxon>Eukaryota</taxon>
        <taxon>Fungi</taxon>
        <taxon>Fungi incertae sedis</taxon>
        <taxon>Blastocladiomycota</taxon>
        <taxon>Blastocladiomycetes</taxon>
        <taxon>Blastocladiales</taxon>
        <taxon>Catenariaceae</taxon>
        <taxon>Catenaria</taxon>
    </lineage>
</organism>
<feature type="compositionally biased region" description="Polar residues" evidence="1">
    <location>
        <begin position="376"/>
        <end position="386"/>
    </location>
</feature>
<keyword evidence="2" id="KW-0472">Membrane</keyword>
<evidence type="ECO:0000256" key="1">
    <source>
        <dbReference type="SAM" id="MobiDB-lite"/>
    </source>
</evidence>